<dbReference type="InterPro" id="IPR028325">
    <property type="entry name" value="VG_K_chnl"/>
</dbReference>
<sequence>MRRTTFSLLSPDRGGRAGVVVDWLIMAVILVNVAAVMMETVDSVASQYGPVFLWLEICSVALFTVEYLGRVWSAVEHPAYSGPISGRVRFASRPLLIVDLLAILPFYLALFGVGGDLRVIRALRLFKLFRYSQSLSFFTRVLKRKKTDLVVVTVVDAAVLVVVSSLVYLVEHQAQPETFTSIPQTLWWGVATLTTVGYGDMYPVTPLGQLLGGITAVLGIGLFALPASIIASGFLEEARSATACPQCGTRIDHTDDATDSSVSGRLENSR</sequence>
<evidence type="ECO:0000256" key="4">
    <source>
        <dbReference type="ARBA" id="ARBA00022692"/>
    </source>
</evidence>
<keyword evidence="3" id="KW-0633">Potassium transport</keyword>
<keyword evidence="7" id="KW-0630">Potassium</keyword>
<gene>
    <name evidence="15" type="ORF">AArc1_2566</name>
</gene>
<evidence type="ECO:0000256" key="5">
    <source>
        <dbReference type="ARBA" id="ARBA00022826"/>
    </source>
</evidence>
<reference evidence="16" key="1">
    <citation type="submission" date="2017-10" db="EMBL/GenBank/DDBJ databases">
        <title>Phenotypic and genomic properties of facultatively anaerobic sulfur-reducing natronoarchaea from hypersaline soda lakes.</title>
        <authorList>
            <person name="Sorokin D.Y."/>
            <person name="Kublanov I.V."/>
            <person name="Roman P."/>
            <person name="Sinninghe Damste J.S."/>
            <person name="Golyshin P.N."/>
            <person name="Rojo D."/>
            <person name="Ciordia S."/>
            <person name="Mena Md.C."/>
            <person name="Ferrer M."/>
            <person name="Messina E."/>
            <person name="Smedile F."/>
            <person name="La Spada G."/>
            <person name="La Cono V."/>
            <person name="Yakimov M.M."/>
        </authorList>
    </citation>
    <scope>NUCLEOTIDE SEQUENCE [LARGE SCALE GENOMIC DNA]</scope>
    <source>
        <strain evidence="16">AArc1</strain>
    </source>
</reference>
<evidence type="ECO:0000256" key="6">
    <source>
        <dbReference type="ARBA" id="ARBA00022882"/>
    </source>
</evidence>
<evidence type="ECO:0000259" key="14">
    <source>
        <dbReference type="Pfam" id="PF00520"/>
    </source>
</evidence>
<keyword evidence="10 13" id="KW-0472">Membrane</keyword>
<dbReference type="KEGG" id="nan:AArc1_2566"/>
<keyword evidence="4 13" id="KW-0812">Transmembrane</keyword>
<dbReference type="GO" id="GO:0001508">
    <property type="term" value="P:action potential"/>
    <property type="evidence" value="ECO:0007669"/>
    <property type="project" value="TreeGrafter"/>
</dbReference>
<dbReference type="GO" id="GO:0005249">
    <property type="term" value="F:voltage-gated potassium channel activity"/>
    <property type="evidence" value="ECO:0007669"/>
    <property type="project" value="InterPro"/>
</dbReference>
<feature type="transmembrane region" description="Helical" evidence="13">
    <location>
        <begin position="20"/>
        <end position="39"/>
    </location>
</feature>
<proteinExistence type="predicted"/>
<accession>A0A346PH86</accession>
<dbReference type="InterPro" id="IPR005821">
    <property type="entry name" value="Ion_trans_dom"/>
</dbReference>
<keyword evidence="11" id="KW-0407">Ion channel</keyword>
<keyword evidence="5" id="KW-0631">Potassium channel</keyword>
<dbReference type="PRINTS" id="PR00169">
    <property type="entry name" value="KCHANNEL"/>
</dbReference>
<evidence type="ECO:0000313" key="15">
    <source>
        <dbReference type="EMBL" id="AXR78881.1"/>
    </source>
</evidence>
<feature type="transmembrane region" description="Helical" evidence="13">
    <location>
        <begin position="95"/>
        <end position="120"/>
    </location>
</feature>
<dbReference type="Pfam" id="PF00520">
    <property type="entry name" value="Ion_trans"/>
    <property type="match status" value="1"/>
</dbReference>
<evidence type="ECO:0000256" key="10">
    <source>
        <dbReference type="ARBA" id="ARBA00023136"/>
    </source>
</evidence>
<evidence type="ECO:0000256" key="9">
    <source>
        <dbReference type="ARBA" id="ARBA00023065"/>
    </source>
</evidence>
<feature type="transmembrane region" description="Helical" evidence="13">
    <location>
        <begin position="149"/>
        <end position="170"/>
    </location>
</feature>
<dbReference type="InterPro" id="IPR027359">
    <property type="entry name" value="Volt_channel_dom_sf"/>
</dbReference>
<feature type="transmembrane region" description="Helical" evidence="13">
    <location>
        <begin position="210"/>
        <end position="231"/>
    </location>
</feature>
<keyword evidence="8 13" id="KW-1133">Transmembrane helix</keyword>
<keyword evidence="9" id="KW-0406">Ion transport</keyword>
<evidence type="ECO:0000256" key="3">
    <source>
        <dbReference type="ARBA" id="ARBA00022538"/>
    </source>
</evidence>
<protein>
    <submittedName>
        <fullName evidence="15">Kef-type K+ transport system, NAD-binding component</fullName>
    </submittedName>
</protein>
<dbReference type="PANTHER" id="PTHR11537:SF254">
    <property type="entry name" value="POTASSIUM VOLTAGE-GATED CHANNEL PROTEIN SHAB"/>
    <property type="match status" value="1"/>
</dbReference>
<feature type="region of interest" description="Disordered" evidence="12">
    <location>
        <begin position="248"/>
        <end position="270"/>
    </location>
</feature>
<dbReference type="Gene3D" id="1.10.287.70">
    <property type="match status" value="1"/>
</dbReference>
<evidence type="ECO:0000256" key="1">
    <source>
        <dbReference type="ARBA" id="ARBA00004141"/>
    </source>
</evidence>
<dbReference type="EMBL" id="CP024047">
    <property type="protein sequence ID" value="AXR78881.1"/>
    <property type="molecule type" value="Genomic_DNA"/>
</dbReference>
<keyword evidence="6" id="KW-0851">Voltage-gated channel</keyword>
<dbReference type="Gene3D" id="1.20.120.350">
    <property type="entry name" value="Voltage-gated potassium channels. Chain C"/>
    <property type="match status" value="1"/>
</dbReference>
<evidence type="ECO:0000256" key="2">
    <source>
        <dbReference type="ARBA" id="ARBA00022448"/>
    </source>
</evidence>
<feature type="domain" description="Ion transport" evidence="14">
    <location>
        <begin position="21"/>
        <end position="239"/>
    </location>
</feature>
<evidence type="ECO:0000256" key="8">
    <source>
        <dbReference type="ARBA" id="ARBA00022989"/>
    </source>
</evidence>
<evidence type="ECO:0000256" key="13">
    <source>
        <dbReference type="SAM" id="Phobius"/>
    </source>
</evidence>
<dbReference type="PANTHER" id="PTHR11537">
    <property type="entry name" value="VOLTAGE-GATED POTASSIUM CHANNEL"/>
    <property type="match status" value="1"/>
</dbReference>
<dbReference type="SUPFAM" id="SSF81324">
    <property type="entry name" value="Voltage-gated potassium channels"/>
    <property type="match status" value="1"/>
</dbReference>
<evidence type="ECO:0000313" key="16">
    <source>
        <dbReference type="Proteomes" id="UP000258707"/>
    </source>
</evidence>
<evidence type="ECO:0000256" key="12">
    <source>
        <dbReference type="SAM" id="MobiDB-lite"/>
    </source>
</evidence>
<dbReference type="Proteomes" id="UP000258707">
    <property type="component" value="Chromosome"/>
</dbReference>
<feature type="transmembrane region" description="Helical" evidence="13">
    <location>
        <begin position="51"/>
        <end position="75"/>
    </location>
</feature>
<keyword evidence="2" id="KW-0813">Transport</keyword>
<name>A0A346PH86_9EURY</name>
<organism evidence="15 16">
    <name type="scientific">Natrarchaeobaculum sulfurireducens</name>
    <dbReference type="NCBI Taxonomy" id="2044521"/>
    <lineage>
        <taxon>Archaea</taxon>
        <taxon>Methanobacteriati</taxon>
        <taxon>Methanobacteriota</taxon>
        <taxon>Stenosarchaea group</taxon>
        <taxon>Halobacteria</taxon>
        <taxon>Halobacteriales</taxon>
        <taxon>Natrialbaceae</taxon>
        <taxon>Natrarchaeobaculum</taxon>
    </lineage>
</organism>
<comment type="subcellular location">
    <subcellularLocation>
        <location evidence="1">Membrane</location>
        <topology evidence="1">Multi-pass membrane protein</topology>
    </subcellularLocation>
</comment>
<evidence type="ECO:0000256" key="7">
    <source>
        <dbReference type="ARBA" id="ARBA00022958"/>
    </source>
</evidence>
<dbReference type="GO" id="GO:0008076">
    <property type="term" value="C:voltage-gated potassium channel complex"/>
    <property type="evidence" value="ECO:0007669"/>
    <property type="project" value="InterPro"/>
</dbReference>
<evidence type="ECO:0000256" key="11">
    <source>
        <dbReference type="ARBA" id="ARBA00023303"/>
    </source>
</evidence>
<dbReference type="AlphaFoldDB" id="A0A346PH86"/>